<keyword evidence="2" id="KW-1185">Reference proteome</keyword>
<dbReference type="RefSeq" id="WP_052747804.1">
    <property type="nucleotide sequence ID" value="NZ_CP011267.1"/>
</dbReference>
<keyword evidence="1" id="KW-0808">Transferase</keyword>
<proteinExistence type="predicted"/>
<dbReference type="EMBL" id="CP011267">
    <property type="protein sequence ID" value="AKG91298.1"/>
    <property type="molecule type" value="Genomic_DNA"/>
</dbReference>
<dbReference type="InterPro" id="IPR003448">
    <property type="entry name" value="Mopterin_biosynth_MoaE"/>
</dbReference>
<dbReference type="GO" id="GO:0030366">
    <property type="term" value="F:molybdopterin synthase activity"/>
    <property type="evidence" value="ECO:0007669"/>
    <property type="project" value="UniProtKB-EC"/>
</dbReference>
<gene>
    <name evidence="1" type="ORF">GAH_01408</name>
</gene>
<dbReference type="GO" id="GO:0006777">
    <property type="term" value="P:Mo-molybdopterin cofactor biosynthetic process"/>
    <property type="evidence" value="ECO:0007669"/>
    <property type="project" value="InterPro"/>
</dbReference>
<dbReference type="CDD" id="cd00756">
    <property type="entry name" value="MoaE"/>
    <property type="match status" value="1"/>
</dbReference>
<evidence type="ECO:0000313" key="2">
    <source>
        <dbReference type="Proteomes" id="UP000034723"/>
    </source>
</evidence>
<dbReference type="GeneID" id="24803978"/>
<dbReference type="AlphaFoldDB" id="A0A0F7IF12"/>
<reference evidence="1 2" key="1">
    <citation type="submission" date="2015-04" db="EMBL/GenBank/DDBJ databases">
        <title>The complete genome sequence of the hyperthermophilic, obligate iron-reducing archaeon Geoglobus ahangari strain 234T.</title>
        <authorList>
            <person name="Manzella M.P."/>
            <person name="Holmes D.E."/>
            <person name="Rocheleau J.M."/>
            <person name="Chung A."/>
            <person name="Reguera G."/>
            <person name="Kashefi K."/>
        </authorList>
    </citation>
    <scope>NUCLEOTIDE SEQUENCE [LARGE SCALE GENOMIC DNA]</scope>
    <source>
        <strain evidence="1 2">234</strain>
    </source>
</reference>
<dbReference type="EC" id="2.8.1.12" evidence="1"/>
<dbReference type="Proteomes" id="UP000034723">
    <property type="component" value="Chromosome"/>
</dbReference>
<dbReference type="Pfam" id="PF02391">
    <property type="entry name" value="MoaE"/>
    <property type="match status" value="1"/>
</dbReference>
<dbReference type="InterPro" id="IPR036563">
    <property type="entry name" value="MoaE_sf"/>
</dbReference>
<evidence type="ECO:0000313" key="1">
    <source>
        <dbReference type="EMBL" id="AKG91298.1"/>
    </source>
</evidence>
<protein>
    <submittedName>
        <fullName evidence="1">Molybdopterin converting factor, large subunit</fullName>
        <ecNumber evidence="1">2.8.1.12</ecNumber>
    </submittedName>
</protein>
<dbReference type="Gene3D" id="3.90.1170.40">
    <property type="entry name" value="Molybdopterin biosynthesis MoaE subunit"/>
    <property type="match status" value="1"/>
</dbReference>
<organism evidence="1 2">
    <name type="scientific">Geoglobus ahangari</name>
    <dbReference type="NCBI Taxonomy" id="113653"/>
    <lineage>
        <taxon>Archaea</taxon>
        <taxon>Methanobacteriati</taxon>
        <taxon>Methanobacteriota</taxon>
        <taxon>Archaeoglobi</taxon>
        <taxon>Archaeoglobales</taxon>
        <taxon>Archaeoglobaceae</taxon>
        <taxon>Geoglobus</taxon>
    </lineage>
</organism>
<dbReference type="HOGENOM" id="CLU_088141_0_0_2"/>
<sequence length="236" mass="27109">MKVCLVKGDAWKIKEELDRRGRAIVVEKGKGGEEGVVFGEDSVSFSVSPMNLRDVLEVLADLGYDYALLSGFMREEVSNLGIFIPEIESAEEAEKAEDCETLKSIMRKLKKSTGSEFCGAMGVFIGFVRKISEGKEVVRLEYEKYEDIFDRVRKEIEEEIMRYEGVRGVRIYHRVGTLMPGEDIVYVIVMAEHRKHLWEPLHRAVELFKARLPVWKKEVYVDGEVWAHDRDLKEGS</sequence>
<name>A0A0F7IF12_9EURY</name>
<accession>A0A0F7IF12</accession>
<dbReference type="STRING" id="113653.GAH_01408"/>
<dbReference type="InParanoid" id="A0A0F7IF12"/>
<dbReference type="PANTHER" id="PTHR23404">
    <property type="entry name" value="MOLYBDOPTERIN SYNTHASE RELATED"/>
    <property type="match status" value="1"/>
</dbReference>
<dbReference type="OrthoDB" id="45235at2157"/>
<dbReference type="KEGG" id="gah:GAH_01408"/>
<dbReference type="SUPFAM" id="SSF54690">
    <property type="entry name" value="Molybdopterin synthase subunit MoaE"/>
    <property type="match status" value="1"/>
</dbReference>